<dbReference type="PANTHER" id="PTHR22988">
    <property type="entry name" value="MYOTONIC DYSTROPHY S/T KINASE-RELATED"/>
    <property type="match status" value="1"/>
</dbReference>
<dbReference type="RefSeq" id="XP_014669044.1">
    <property type="nucleotide sequence ID" value="XM_014813558.1"/>
</dbReference>
<dbReference type="GeneID" id="106810265"/>
<feature type="compositionally biased region" description="Basic and acidic residues" evidence="1">
    <location>
        <begin position="215"/>
        <end position="226"/>
    </location>
</feature>
<feature type="region of interest" description="Disordered" evidence="1">
    <location>
        <begin position="210"/>
        <end position="243"/>
    </location>
</feature>
<protein>
    <submittedName>
        <fullName evidence="4">Rho-associated protein kinase 1-like</fullName>
    </submittedName>
</protein>
<gene>
    <name evidence="4" type="primary">LOC106810265</name>
</gene>
<feature type="compositionally biased region" description="Basic and acidic residues" evidence="1">
    <location>
        <begin position="233"/>
        <end position="243"/>
    </location>
</feature>
<dbReference type="Proteomes" id="UP000695022">
    <property type="component" value="Unplaced"/>
</dbReference>
<evidence type="ECO:0000256" key="1">
    <source>
        <dbReference type="SAM" id="MobiDB-lite"/>
    </source>
</evidence>
<proteinExistence type="predicted"/>
<evidence type="ECO:0000259" key="2">
    <source>
        <dbReference type="PROSITE" id="PS50011"/>
    </source>
</evidence>
<reference evidence="4" key="1">
    <citation type="submission" date="2025-08" db="UniProtKB">
        <authorList>
            <consortium name="RefSeq"/>
        </authorList>
    </citation>
    <scope>IDENTIFICATION</scope>
</reference>
<feature type="domain" description="Protein kinase" evidence="2">
    <location>
        <begin position="1"/>
        <end position="243"/>
    </location>
</feature>
<dbReference type="PANTHER" id="PTHR22988:SF73">
    <property type="entry name" value="RHO-ASSOCIATED PROTEIN KINASE"/>
    <property type="match status" value="1"/>
</dbReference>
<evidence type="ECO:0000313" key="4">
    <source>
        <dbReference type="RefSeq" id="XP_014669044.1"/>
    </source>
</evidence>
<dbReference type="InterPro" id="IPR011009">
    <property type="entry name" value="Kinase-like_dom_sf"/>
</dbReference>
<accession>A0ABM1EA23</accession>
<dbReference type="Gene3D" id="3.30.200.20">
    <property type="entry name" value="Phosphorylase Kinase, domain 1"/>
    <property type="match status" value="1"/>
</dbReference>
<organism evidence="3 4">
    <name type="scientific">Priapulus caudatus</name>
    <name type="common">Priapulid worm</name>
    <dbReference type="NCBI Taxonomy" id="37621"/>
    <lineage>
        <taxon>Eukaryota</taxon>
        <taxon>Metazoa</taxon>
        <taxon>Ecdysozoa</taxon>
        <taxon>Scalidophora</taxon>
        <taxon>Priapulida</taxon>
        <taxon>Priapulimorpha</taxon>
        <taxon>Priapulimorphida</taxon>
        <taxon>Priapulidae</taxon>
        <taxon>Priapulus</taxon>
    </lineage>
</organism>
<sequence length="243" mass="28258">MKLLSKFEMIKRSDSAFFWEERDIMAYANSEWIVQLHFAFQDDRYLYMIMDYMPGGDLVNLMSNYDVPEKWAKFYCAEVVLALTAIHAMGYVHRGRYTAIHAMGYVHRCVVRAVSRRGRYNAIQAMGYVHRCVDGMVRSDTAVGTPDYISPEVLKSQGGDGYYGRECDWWSVGVFLYEMLVLELTEQLNCSKESESKIKKTNHELTRAVSDVASDDARREARRMEAELQSTRQAREEIEQKYK</sequence>
<dbReference type="PROSITE" id="PS50011">
    <property type="entry name" value="PROTEIN_KINASE_DOM"/>
    <property type="match status" value="1"/>
</dbReference>
<dbReference type="SMART" id="SM00220">
    <property type="entry name" value="S_TKc"/>
    <property type="match status" value="1"/>
</dbReference>
<dbReference type="Pfam" id="PF00069">
    <property type="entry name" value="Pkinase"/>
    <property type="match status" value="2"/>
</dbReference>
<dbReference type="InterPro" id="IPR000719">
    <property type="entry name" value="Prot_kinase_dom"/>
</dbReference>
<keyword evidence="3" id="KW-1185">Reference proteome</keyword>
<name>A0ABM1EA23_PRICU</name>
<dbReference type="InterPro" id="IPR050839">
    <property type="entry name" value="Rho-assoc_Ser/Thr_Kinase"/>
</dbReference>
<evidence type="ECO:0000313" key="3">
    <source>
        <dbReference type="Proteomes" id="UP000695022"/>
    </source>
</evidence>
<dbReference type="SUPFAM" id="SSF56112">
    <property type="entry name" value="Protein kinase-like (PK-like)"/>
    <property type="match status" value="1"/>
</dbReference>
<dbReference type="Gene3D" id="1.10.510.10">
    <property type="entry name" value="Transferase(Phosphotransferase) domain 1"/>
    <property type="match status" value="2"/>
</dbReference>